<gene>
    <name evidence="2" type="ORF">UFOPK2842_00648</name>
</gene>
<dbReference type="EMBL" id="CAEZZI010000051">
    <property type="protein sequence ID" value="CAB4755657.1"/>
    <property type="molecule type" value="Genomic_DNA"/>
</dbReference>
<sequence length="46" mass="4837">MAFSHSPVGMSRATLETDVADSPPNKSNCPIASARFVSITESIASR</sequence>
<organism evidence="2">
    <name type="scientific">freshwater metagenome</name>
    <dbReference type="NCBI Taxonomy" id="449393"/>
    <lineage>
        <taxon>unclassified sequences</taxon>
        <taxon>metagenomes</taxon>
        <taxon>ecological metagenomes</taxon>
    </lineage>
</organism>
<proteinExistence type="predicted"/>
<name>A0A6J6UAT8_9ZZZZ</name>
<evidence type="ECO:0000256" key="1">
    <source>
        <dbReference type="SAM" id="MobiDB-lite"/>
    </source>
</evidence>
<reference evidence="2" key="1">
    <citation type="submission" date="2020-05" db="EMBL/GenBank/DDBJ databases">
        <authorList>
            <person name="Chiriac C."/>
            <person name="Salcher M."/>
            <person name="Ghai R."/>
            <person name="Kavagutti S V."/>
        </authorList>
    </citation>
    <scope>NUCLEOTIDE SEQUENCE</scope>
</reference>
<dbReference type="AlphaFoldDB" id="A0A6J6UAT8"/>
<protein>
    <submittedName>
        <fullName evidence="2">Unannotated protein</fullName>
    </submittedName>
</protein>
<feature type="region of interest" description="Disordered" evidence="1">
    <location>
        <begin position="1"/>
        <end position="27"/>
    </location>
</feature>
<accession>A0A6J6UAT8</accession>
<evidence type="ECO:0000313" key="2">
    <source>
        <dbReference type="EMBL" id="CAB4755657.1"/>
    </source>
</evidence>